<evidence type="ECO:0000256" key="1">
    <source>
        <dbReference type="SAM" id="MobiDB-lite"/>
    </source>
</evidence>
<feature type="compositionally biased region" description="Acidic residues" evidence="1">
    <location>
        <begin position="97"/>
        <end position="106"/>
    </location>
</feature>
<proteinExistence type="predicted"/>
<feature type="region of interest" description="Disordered" evidence="1">
    <location>
        <begin position="1"/>
        <end position="114"/>
    </location>
</feature>
<reference evidence="2" key="1">
    <citation type="submission" date="2014-07" db="EMBL/GenBank/DDBJ databases">
        <authorList>
            <person name="Urmite Genomes Urmite Genomes"/>
        </authorList>
    </citation>
    <scope>NUCLEOTIDE SEQUENCE</scope>
    <source>
        <strain evidence="2">11W110_air</strain>
    </source>
</reference>
<evidence type="ECO:0000313" key="2">
    <source>
        <dbReference type="EMBL" id="CEA06993.1"/>
    </source>
</evidence>
<dbReference type="AlphaFoldDB" id="A0A078MI07"/>
<protein>
    <submittedName>
        <fullName evidence="2">Uncharacterized protein</fullName>
    </submittedName>
</protein>
<feature type="compositionally biased region" description="Acidic residues" evidence="1">
    <location>
        <begin position="55"/>
        <end position="66"/>
    </location>
</feature>
<dbReference type="PATRIC" id="fig|1461584.3.peg.293"/>
<organism evidence="2">
    <name type="scientific">Arthrobacter saudimassiliensis</name>
    <dbReference type="NCBI Taxonomy" id="1461584"/>
    <lineage>
        <taxon>Bacteria</taxon>
        <taxon>Bacillati</taxon>
        <taxon>Actinomycetota</taxon>
        <taxon>Actinomycetes</taxon>
        <taxon>Micrococcales</taxon>
        <taxon>Micrococcaceae</taxon>
        <taxon>Arthrobacter</taxon>
    </lineage>
</organism>
<dbReference type="EMBL" id="LN483070">
    <property type="protein sequence ID" value="CEA06993.1"/>
    <property type="molecule type" value="Genomic_DNA"/>
</dbReference>
<name>A0A078MI07_9MICC</name>
<gene>
    <name evidence="2" type="ORF">BN1051_00302</name>
</gene>
<feature type="compositionally biased region" description="Basic and acidic residues" evidence="1">
    <location>
        <begin position="22"/>
        <end position="54"/>
    </location>
</feature>
<sequence>MSEAHGNPPIDEARENLAGSKAEFDDAVTHKLVQDAEEARRQQAREEAEKRGDDAADDQADDEAEDKADAATGAGTDNSAPPATDPEDSGEAREDQPALEEDEDSPAQEGKASS</sequence>
<accession>A0A078MI07</accession>